<comment type="caution">
    <text evidence="3">The sequence shown here is derived from an EMBL/GenBank/DDBJ whole genome shotgun (WGS) entry which is preliminary data.</text>
</comment>
<evidence type="ECO:0000256" key="1">
    <source>
        <dbReference type="SAM" id="MobiDB-lite"/>
    </source>
</evidence>
<evidence type="ECO:0000313" key="3">
    <source>
        <dbReference type="EMBL" id="KOO30172.1"/>
    </source>
</evidence>
<feature type="non-terminal residue" evidence="3">
    <location>
        <position position="1027"/>
    </location>
</feature>
<feature type="domain" description="Integrase catalytic" evidence="2">
    <location>
        <begin position="183"/>
        <end position="367"/>
    </location>
</feature>
<dbReference type="SUPFAM" id="SSF53098">
    <property type="entry name" value="Ribonuclease H-like"/>
    <property type="match status" value="1"/>
</dbReference>
<evidence type="ECO:0000313" key="4">
    <source>
        <dbReference type="Proteomes" id="UP000037460"/>
    </source>
</evidence>
<dbReference type="Gene3D" id="3.30.420.10">
    <property type="entry name" value="Ribonuclease H-like superfamily/Ribonuclease H"/>
    <property type="match status" value="1"/>
</dbReference>
<organism evidence="3 4">
    <name type="scientific">Chrysochromulina tobinii</name>
    <dbReference type="NCBI Taxonomy" id="1460289"/>
    <lineage>
        <taxon>Eukaryota</taxon>
        <taxon>Haptista</taxon>
        <taxon>Haptophyta</taxon>
        <taxon>Prymnesiophyceae</taxon>
        <taxon>Prymnesiales</taxon>
        <taxon>Chrysochromulinaceae</taxon>
        <taxon>Chrysochromulina</taxon>
    </lineage>
</organism>
<dbReference type="InterPro" id="IPR001584">
    <property type="entry name" value="Integrase_cat-core"/>
</dbReference>
<dbReference type="Proteomes" id="UP000037460">
    <property type="component" value="Unassembled WGS sequence"/>
</dbReference>
<dbReference type="Pfam" id="PF07727">
    <property type="entry name" value="RVT_2"/>
    <property type="match status" value="1"/>
</dbReference>
<protein>
    <recommendedName>
        <fullName evidence="2">Integrase catalytic domain-containing protein</fullName>
    </recommendedName>
</protein>
<accession>A0A0M0JUZ3</accession>
<name>A0A0M0JUZ3_9EUKA</name>
<gene>
    <name evidence="3" type="ORF">Ctob_016269</name>
</gene>
<proteinExistence type="predicted"/>
<feature type="compositionally biased region" description="Polar residues" evidence="1">
    <location>
        <begin position="180"/>
        <end position="191"/>
    </location>
</feature>
<reference evidence="4" key="1">
    <citation type="journal article" date="2015" name="PLoS Genet.">
        <title>Genome Sequence and Transcriptome Analyses of Chrysochromulina tobin: Metabolic Tools for Enhanced Algal Fitness in the Prominent Order Prymnesiales (Haptophyceae).</title>
        <authorList>
            <person name="Hovde B.T."/>
            <person name="Deodato C.R."/>
            <person name="Hunsperger H.M."/>
            <person name="Ryken S.A."/>
            <person name="Yost W."/>
            <person name="Jha R.K."/>
            <person name="Patterson J."/>
            <person name="Monnat R.J. Jr."/>
            <person name="Barlow S.B."/>
            <person name="Starkenburg S.R."/>
            <person name="Cattolico R.A."/>
        </authorList>
    </citation>
    <scope>NUCLEOTIDE SEQUENCE</scope>
    <source>
        <strain evidence="4">CCMP291</strain>
    </source>
</reference>
<dbReference type="OrthoDB" id="3261476at2759"/>
<dbReference type="InterPro" id="IPR036397">
    <property type="entry name" value="RNaseH_sf"/>
</dbReference>
<sequence>MPSAFSSADFYSEFGFSATEPNIGVEVASDAVLVVEAVGLINSTHPPKLVCDSFKIENGVKIATVSAPTMFADGAYTLFDGTRHEIVFRQPTLLDLLTYLRPEMANVGRSSRAPSPVEVHCSLGHCSDRRISASLIVMDGVDLRSFHFDAAQCRGCRLGKTQEASTRITTAPSRGPPLSRNGTVPRPSTSGYDRFGHRIDSDICTSMPRSWPHGFTAMMNFCDRYSAEFFLSFLVDRSSAEIASAMEDIGRRLKHRLPTGSIERWHTDNETGFDGPEVKAVAEDLIAKHTKTVPNATNKNPVAERNFGTLEPGIRAALAYADAPECLWPWAAAHLERILYFMPTRAHEPPQSAHQFLHPQDGDVNLSWAKPLFCDVTVHLSERDIKTKTGPTGADGCYLGRDLVRNCEFVYVPSLRRLGSFTATSWLTDSFTICKRITSDTPVEYHQMDDLRFGPATAVLLPKQMRASRQVAAMAAKKEGEEAAIHSLAPIALAAKKEGAAVTKAGMVLKKALIDLQAANAKHIEDGVNSLKKEGVTAFVTEIVKNVTAPPPPLETDMLFAASEADDKYEIEIVLRGNDIAKKIATQYGIPAIRTVREAMASKYWPLLREGMEDEIAGKLANEAWTVVPRPSHTSVMKSRWIFDFKLGTDGSILKVKCRFVGCGYSQVEGKDYDKTYAATLPGCCLRLWSSIVADEDLETDSIDAVKAFTQSDVNSGEQGRTLHVDMPIGFSVPGYVLLLNKALEGIKQGSYLWFQKNKAAWNKCGLFADLVEPNLYTHKSLPIIAAVFADDVGAGFAKRVTAEYLSIRAEYGKLIKIDCLGPETIVPLTKFTGVDISRDRAAGTVTLSMGTYIRKLQDRRKQVPARDMPTGKSKALRAAFENLERGTEETTVDRAGYLEALGEISWPAIMGWPELCYYTSSLGQYSQFPTQAHHDAVLYAMGYLFSDPDRGITYGGPLKIPFGLQEFPPHFNESRGLFTYTDSSWGTKPRPHGGHVVMRCNGAILWSAKTLKVVTDSTAHAETAEA</sequence>
<dbReference type="PROSITE" id="PS50994">
    <property type="entry name" value="INTEGRASE"/>
    <property type="match status" value="1"/>
</dbReference>
<dbReference type="AlphaFoldDB" id="A0A0M0JUZ3"/>
<dbReference type="GO" id="GO:0015074">
    <property type="term" value="P:DNA integration"/>
    <property type="evidence" value="ECO:0007669"/>
    <property type="project" value="InterPro"/>
</dbReference>
<dbReference type="GO" id="GO:0003676">
    <property type="term" value="F:nucleic acid binding"/>
    <property type="evidence" value="ECO:0007669"/>
    <property type="project" value="InterPro"/>
</dbReference>
<dbReference type="InterPro" id="IPR012337">
    <property type="entry name" value="RNaseH-like_sf"/>
</dbReference>
<dbReference type="EMBL" id="JWZX01002274">
    <property type="protein sequence ID" value="KOO30172.1"/>
    <property type="molecule type" value="Genomic_DNA"/>
</dbReference>
<feature type="region of interest" description="Disordered" evidence="1">
    <location>
        <begin position="164"/>
        <end position="192"/>
    </location>
</feature>
<dbReference type="InterPro" id="IPR013103">
    <property type="entry name" value="RVT_2"/>
</dbReference>
<evidence type="ECO:0000259" key="2">
    <source>
        <dbReference type="PROSITE" id="PS50994"/>
    </source>
</evidence>
<keyword evidence="4" id="KW-1185">Reference proteome</keyword>